<dbReference type="FunFam" id="3.80.10.10:FF:000041">
    <property type="entry name" value="LRR receptor-like serine/threonine-protein kinase ERECTA"/>
    <property type="match status" value="1"/>
</dbReference>
<feature type="domain" description="Protein kinase" evidence="11">
    <location>
        <begin position="515"/>
        <end position="801"/>
    </location>
</feature>
<dbReference type="InterPro" id="IPR003591">
    <property type="entry name" value="Leu-rich_rpt_typical-subtyp"/>
</dbReference>
<feature type="transmembrane region" description="Helical" evidence="10">
    <location>
        <begin position="424"/>
        <end position="449"/>
    </location>
</feature>
<dbReference type="Proteomes" id="UP000243459">
    <property type="component" value="Chromosome 3"/>
</dbReference>
<keyword evidence="13" id="KW-1185">Reference proteome</keyword>
<feature type="compositionally biased region" description="Polar residues" evidence="9">
    <location>
        <begin position="850"/>
        <end position="869"/>
    </location>
</feature>
<dbReference type="Pfam" id="PF00560">
    <property type="entry name" value="LRR_1"/>
    <property type="match status" value="4"/>
</dbReference>
<keyword evidence="6 10" id="KW-1133">Transmembrane helix</keyword>
<dbReference type="Pfam" id="PF07714">
    <property type="entry name" value="PK_Tyr_Ser-Thr"/>
    <property type="match status" value="1"/>
</dbReference>
<dbReference type="InterPro" id="IPR001245">
    <property type="entry name" value="Ser-Thr/Tyr_kinase_cat_dom"/>
</dbReference>
<evidence type="ECO:0000256" key="5">
    <source>
        <dbReference type="ARBA" id="ARBA00022737"/>
    </source>
</evidence>
<name>A0A5P1FD99_ASPOF</name>
<evidence type="ECO:0000256" key="2">
    <source>
        <dbReference type="ARBA" id="ARBA00022614"/>
    </source>
</evidence>
<evidence type="ECO:0000256" key="3">
    <source>
        <dbReference type="ARBA" id="ARBA00022692"/>
    </source>
</evidence>
<dbReference type="PANTHER" id="PTHR48007">
    <property type="entry name" value="LEUCINE-RICH REPEAT RECEPTOR-LIKE PROTEIN KINASE PXC1"/>
    <property type="match status" value="1"/>
</dbReference>
<dbReference type="SMART" id="SM00369">
    <property type="entry name" value="LRR_TYP"/>
    <property type="match status" value="3"/>
</dbReference>
<reference evidence="13" key="1">
    <citation type="journal article" date="2017" name="Nat. Commun.">
        <title>The asparagus genome sheds light on the origin and evolution of a young Y chromosome.</title>
        <authorList>
            <person name="Harkess A."/>
            <person name="Zhou J."/>
            <person name="Xu C."/>
            <person name="Bowers J.E."/>
            <person name="Van der Hulst R."/>
            <person name="Ayyampalayam S."/>
            <person name="Mercati F."/>
            <person name="Riccardi P."/>
            <person name="McKain M.R."/>
            <person name="Kakrana A."/>
            <person name="Tang H."/>
            <person name="Ray J."/>
            <person name="Groenendijk J."/>
            <person name="Arikit S."/>
            <person name="Mathioni S.M."/>
            <person name="Nakano M."/>
            <person name="Shan H."/>
            <person name="Telgmann-Rauber A."/>
            <person name="Kanno A."/>
            <person name="Yue Z."/>
            <person name="Chen H."/>
            <person name="Li W."/>
            <person name="Chen Y."/>
            <person name="Xu X."/>
            <person name="Zhang Y."/>
            <person name="Luo S."/>
            <person name="Chen H."/>
            <person name="Gao J."/>
            <person name="Mao Z."/>
            <person name="Pires J.C."/>
            <person name="Luo M."/>
            <person name="Kudrna D."/>
            <person name="Wing R.A."/>
            <person name="Meyers B.C."/>
            <person name="Yi K."/>
            <person name="Kong H."/>
            <person name="Lavrijsen P."/>
            <person name="Sunseri F."/>
            <person name="Falavigna A."/>
            <person name="Ye Y."/>
            <person name="Leebens-Mack J.H."/>
            <person name="Chen G."/>
        </authorList>
    </citation>
    <scope>NUCLEOTIDE SEQUENCE [LARGE SCALE GENOMIC DNA]</scope>
    <source>
        <strain evidence="13">cv. DH0086</strain>
    </source>
</reference>
<keyword evidence="5" id="KW-0677">Repeat</keyword>
<dbReference type="OMA" id="QEGDIHQ"/>
<gene>
    <name evidence="12" type="ORF">A4U43_C03F23690</name>
</gene>
<dbReference type="FunFam" id="3.30.200.20:FF:000433">
    <property type="entry name" value="Predicted protein"/>
    <property type="match status" value="1"/>
</dbReference>
<keyword evidence="7 10" id="KW-0472">Membrane</keyword>
<dbReference type="Gene3D" id="1.10.510.10">
    <property type="entry name" value="Transferase(Phosphotransferase) domain 1"/>
    <property type="match status" value="1"/>
</dbReference>
<dbReference type="InterPro" id="IPR000719">
    <property type="entry name" value="Prot_kinase_dom"/>
</dbReference>
<keyword evidence="3 10" id="KW-0812">Transmembrane</keyword>
<evidence type="ECO:0000256" key="7">
    <source>
        <dbReference type="ARBA" id="ARBA00023136"/>
    </source>
</evidence>
<dbReference type="GO" id="GO:0016020">
    <property type="term" value="C:membrane"/>
    <property type="evidence" value="ECO:0007669"/>
    <property type="project" value="UniProtKB-SubCell"/>
</dbReference>
<keyword evidence="4" id="KW-0732">Signal</keyword>
<comment type="subcellular location">
    <subcellularLocation>
        <location evidence="1">Membrane</location>
    </subcellularLocation>
</comment>
<dbReference type="Gene3D" id="3.80.10.10">
    <property type="entry name" value="Ribonuclease Inhibitor"/>
    <property type="match status" value="1"/>
</dbReference>
<evidence type="ECO:0000256" key="4">
    <source>
        <dbReference type="ARBA" id="ARBA00022729"/>
    </source>
</evidence>
<protein>
    <recommendedName>
        <fullName evidence="11">Protein kinase domain-containing protein</fullName>
    </recommendedName>
</protein>
<evidence type="ECO:0000256" key="10">
    <source>
        <dbReference type="SAM" id="Phobius"/>
    </source>
</evidence>
<dbReference type="InterPro" id="IPR032675">
    <property type="entry name" value="LRR_dom_sf"/>
</dbReference>
<dbReference type="Gramene" id="ONK76082">
    <property type="protein sequence ID" value="ONK76082"/>
    <property type="gene ID" value="A4U43_C03F23690"/>
</dbReference>
<evidence type="ECO:0000313" key="12">
    <source>
        <dbReference type="EMBL" id="ONK76082.1"/>
    </source>
</evidence>
<dbReference type="PROSITE" id="PS50011">
    <property type="entry name" value="PROTEIN_KINASE_DOM"/>
    <property type="match status" value="1"/>
</dbReference>
<keyword evidence="8" id="KW-0325">Glycoprotein</keyword>
<feature type="compositionally biased region" description="Polar residues" evidence="9">
    <location>
        <begin position="464"/>
        <end position="473"/>
    </location>
</feature>
<evidence type="ECO:0000256" key="1">
    <source>
        <dbReference type="ARBA" id="ARBA00004370"/>
    </source>
</evidence>
<sequence length="888" mass="96653">MHILCAQNSWIPYAALGCPDIFGLIRRRVVGYPSGSFPSHAIYGRRGEHYSNSNDPSPIPATPQFASDTSTEVAQVVREGGHRAIRQLITDAPFVKDASSTQPLRKSDFLFGDSVDDPEAVFIGAEHWLHKTGNGFIYLPEIPRHRSLTELRCQAVTREMSWRLTEDHMSLGNLTVLDLSGNSVSGSIPESVTLLGKLNVLDLSSNFVTGGVPESIGSLQLLKTLNLSNNSISGSIRSIPVTVGNLTSLSLLDLSLNSMLGSVPDLGKLKGLQLVTLNGNTFSGRLPNSLWSLQNLRFLDLSSNNFTGEFPDAVPANADANGTTFNLSDNFYYGAIPSGFSKFIFARFSVVDLSNNYFQGLVPVDSGDKNASLRLNCFKNASQQRSSMNCQVFYSQRGLAYDGRLSPAPSPLPSSPSSHKKSNWKWIVIGVVGGVFLLVLVIIALVLCIMKCRGGAQDIEQRDTSPNATSTGAVAQDPASRVSPSGGFPSGFSVNLTSVGDSFTFEQLVRATAEFSDTNFIRHGHSGDFYYGVFEGGIPVVVKRINLETVKKNGYAVELEVFSKVSHGRIVPFLGHCLDQENEKFLVYKYMTHGDLSNALYIKSAQEEEGLQSLDWITRLKIAIGVAEALCYLHHECMPPLVHRDVQASSILLDDKYEVRLGSLSEVCAQEGEGHQNVITRFLRLSSQTSEQSAAASPSATCAYDVYCLGKVLLELVTGKLGISSSNGTSTTEWLDKTLQYINIYDKELVTKIVDPSLIVDEDLLEEVWAMAIVAKSCLNPKPSKRPLMRYILKALENPLKVVREDSTGSARLRAGSSRGSWNAALFGSWRHSSSDIASASGPPLSSSLKRSGTMRSQGSGGEQSFNNRRPSKEIFPEPSGTRDVVED</sequence>
<dbReference type="GO" id="GO:0005524">
    <property type="term" value="F:ATP binding"/>
    <property type="evidence" value="ECO:0007669"/>
    <property type="project" value="InterPro"/>
</dbReference>
<dbReference type="FunFam" id="1.10.510.10:FF:000448">
    <property type="entry name" value="Putative LRR receptor-like serine/threonine-protein kinase"/>
    <property type="match status" value="1"/>
</dbReference>
<organism evidence="12 13">
    <name type="scientific">Asparagus officinalis</name>
    <name type="common">Garden asparagus</name>
    <dbReference type="NCBI Taxonomy" id="4686"/>
    <lineage>
        <taxon>Eukaryota</taxon>
        <taxon>Viridiplantae</taxon>
        <taxon>Streptophyta</taxon>
        <taxon>Embryophyta</taxon>
        <taxon>Tracheophyta</taxon>
        <taxon>Spermatophyta</taxon>
        <taxon>Magnoliopsida</taxon>
        <taxon>Liliopsida</taxon>
        <taxon>Asparagales</taxon>
        <taxon>Asparagaceae</taxon>
        <taxon>Asparagoideae</taxon>
        <taxon>Asparagus</taxon>
    </lineage>
</organism>
<evidence type="ECO:0000259" key="11">
    <source>
        <dbReference type="PROSITE" id="PS50011"/>
    </source>
</evidence>
<feature type="region of interest" description="Disordered" evidence="9">
    <location>
        <begin position="459"/>
        <end position="484"/>
    </location>
</feature>
<feature type="compositionally biased region" description="Low complexity" evidence="9">
    <location>
        <begin position="838"/>
        <end position="849"/>
    </location>
</feature>
<dbReference type="SUPFAM" id="SSF52058">
    <property type="entry name" value="L domain-like"/>
    <property type="match status" value="1"/>
</dbReference>
<proteinExistence type="predicted"/>
<evidence type="ECO:0000256" key="6">
    <source>
        <dbReference type="ARBA" id="ARBA00022989"/>
    </source>
</evidence>
<dbReference type="SUPFAM" id="SSF56112">
    <property type="entry name" value="Protein kinase-like (PK-like)"/>
    <property type="match status" value="1"/>
</dbReference>
<dbReference type="PROSITE" id="PS51450">
    <property type="entry name" value="LRR"/>
    <property type="match status" value="1"/>
</dbReference>
<dbReference type="InterPro" id="IPR046959">
    <property type="entry name" value="PRK1-6/SRF4-like"/>
</dbReference>
<dbReference type="PANTHER" id="PTHR48007:SF81">
    <property type="entry name" value="PROTEIN KINASE DOMAIN-CONTAINING PROTEIN"/>
    <property type="match status" value="1"/>
</dbReference>
<dbReference type="InterPro" id="IPR001611">
    <property type="entry name" value="Leu-rich_rpt"/>
</dbReference>
<feature type="region of interest" description="Disordered" evidence="9">
    <location>
        <begin position="835"/>
        <end position="888"/>
    </location>
</feature>
<accession>A0A5P1FD99</accession>
<evidence type="ECO:0000313" key="13">
    <source>
        <dbReference type="Proteomes" id="UP000243459"/>
    </source>
</evidence>
<dbReference type="InterPro" id="IPR011009">
    <property type="entry name" value="Kinase-like_dom_sf"/>
</dbReference>
<evidence type="ECO:0000256" key="8">
    <source>
        <dbReference type="ARBA" id="ARBA00023180"/>
    </source>
</evidence>
<dbReference type="EMBL" id="CM007383">
    <property type="protein sequence ID" value="ONK76082.1"/>
    <property type="molecule type" value="Genomic_DNA"/>
</dbReference>
<keyword evidence="2" id="KW-0433">Leucine-rich repeat</keyword>
<dbReference type="AlphaFoldDB" id="A0A5P1FD99"/>
<dbReference type="Gene3D" id="3.30.200.20">
    <property type="entry name" value="Phosphorylase Kinase, domain 1"/>
    <property type="match status" value="1"/>
</dbReference>
<dbReference type="GO" id="GO:0004672">
    <property type="term" value="F:protein kinase activity"/>
    <property type="evidence" value="ECO:0007669"/>
    <property type="project" value="InterPro"/>
</dbReference>
<evidence type="ECO:0000256" key="9">
    <source>
        <dbReference type="SAM" id="MobiDB-lite"/>
    </source>
</evidence>